<dbReference type="EC" id="3.2.1.8" evidence="1"/>
<reference evidence="1 2" key="1">
    <citation type="journal article" date="2018" name="Genome Announc.">
        <title>Draft Genome Sequence of "Candidatus Phycosocius bacilliformis," an Alphaproteobacterial Ectosymbiont of the Hydrocarbon-Producing Green Alga Botryococcus braunii.</title>
        <authorList>
            <person name="Tanabe Y."/>
            <person name="Yamaguchi H."/>
            <person name="Watanabe M.M."/>
        </authorList>
    </citation>
    <scope>NUCLEOTIDE SEQUENCE [LARGE SCALE GENOMIC DNA]</scope>
    <source>
        <strain evidence="1 2">BOTRYCO-2</strain>
    </source>
</reference>
<gene>
    <name evidence="1" type="primary">xynZ</name>
    <name evidence="1" type="ORF">PbB2_00524</name>
</gene>
<keyword evidence="1" id="KW-0119">Carbohydrate metabolism</keyword>
<organism evidence="1 2">
    <name type="scientific">Candidatus Phycosocius bacilliformis</name>
    <dbReference type="NCBI Taxonomy" id="1445552"/>
    <lineage>
        <taxon>Bacteria</taxon>
        <taxon>Pseudomonadati</taxon>
        <taxon>Pseudomonadota</taxon>
        <taxon>Alphaproteobacteria</taxon>
        <taxon>Caulobacterales</taxon>
        <taxon>Caulobacterales incertae sedis</taxon>
        <taxon>Candidatus Phycosocius</taxon>
    </lineage>
</organism>
<dbReference type="AlphaFoldDB" id="A0A2P2E730"/>
<keyword evidence="1" id="KW-0858">Xylan degradation</keyword>
<dbReference type="GO" id="GO:0031176">
    <property type="term" value="F:endo-1,4-beta-xylanase activity"/>
    <property type="evidence" value="ECO:0007669"/>
    <property type="project" value="UniProtKB-EC"/>
</dbReference>
<keyword evidence="2" id="KW-1185">Reference proteome</keyword>
<dbReference type="Pfam" id="PF00756">
    <property type="entry name" value="Esterase"/>
    <property type="match status" value="1"/>
</dbReference>
<keyword evidence="1" id="KW-0378">Hydrolase</keyword>
<dbReference type="GO" id="GO:0045493">
    <property type="term" value="P:xylan catabolic process"/>
    <property type="evidence" value="ECO:0007669"/>
    <property type="project" value="UniProtKB-KW"/>
</dbReference>
<dbReference type="Gene3D" id="3.40.50.1820">
    <property type="entry name" value="alpha/beta hydrolase"/>
    <property type="match status" value="1"/>
</dbReference>
<dbReference type="SUPFAM" id="SSF53474">
    <property type="entry name" value="alpha/beta-Hydrolases"/>
    <property type="match status" value="1"/>
</dbReference>
<proteinExistence type="predicted"/>
<protein>
    <submittedName>
        <fullName evidence="1">Endo-1,4-beta-xylanase Z</fullName>
        <ecNumber evidence="1">3.2.1.8</ecNumber>
    </submittedName>
</protein>
<dbReference type="PANTHER" id="PTHR48098:SF1">
    <property type="entry name" value="DIACYLGLYCEROL ACYLTRANSFERASE_MYCOLYLTRANSFERASE AG85A"/>
    <property type="match status" value="1"/>
</dbReference>
<keyword evidence="1" id="KW-0326">Glycosidase</keyword>
<evidence type="ECO:0000313" key="1">
    <source>
        <dbReference type="EMBL" id="GBF56867.1"/>
    </source>
</evidence>
<dbReference type="EMBL" id="BFBR01000001">
    <property type="protein sequence ID" value="GBF56867.1"/>
    <property type="molecule type" value="Genomic_DNA"/>
</dbReference>
<dbReference type="GO" id="GO:0016747">
    <property type="term" value="F:acyltransferase activity, transferring groups other than amino-acyl groups"/>
    <property type="evidence" value="ECO:0007669"/>
    <property type="project" value="TreeGrafter"/>
</dbReference>
<accession>A0A2P2E730</accession>
<dbReference type="InterPro" id="IPR050583">
    <property type="entry name" value="Mycobacterial_A85_antigen"/>
</dbReference>
<name>A0A2P2E730_9PROT</name>
<sequence>MFPTFEQAAMPVQTEGLVQVTVKSSALGRRGDITAYIPDELAGCSEAPIVTLLHGVYGSHWAWASKGQAHLTIRRLIAVGAIPPCLVLMPSDGLWGDGSGYLPHQDHNPEAWIVDEMPALAARLTSACTATSPHFLAGLSMGGFAALRLGAKYPDRFAAVSGHSSATHQHHLTAIIEETATGWSQAPVDLDVLTAIRMATGPLPRLRFDCGVDDIFISANRALHMALQDAGISHVYEELPGGHDWDYWRTNLERSLLFFLGRD</sequence>
<dbReference type="PANTHER" id="PTHR48098">
    <property type="entry name" value="ENTEROCHELIN ESTERASE-RELATED"/>
    <property type="match status" value="1"/>
</dbReference>
<evidence type="ECO:0000313" key="2">
    <source>
        <dbReference type="Proteomes" id="UP000245086"/>
    </source>
</evidence>
<dbReference type="InterPro" id="IPR029058">
    <property type="entry name" value="AB_hydrolase_fold"/>
</dbReference>
<dbReference type="InterPro" id="IPR000801">
    <property type="entry name" value="Esterase-like"/>
</dbReference>
<keyword evidence="1" id="KW-0624">Polysaccharide degradation</keyword>
<comment type="caution">
    <text evidence="1">The sequence shown here is derived from an EMBL/GenBank/DDBJ whole genome shotgun (WGS) entry which is preliminary data.</text>
</comment>
<dbReference type="RefSeq" id="WP_238164815.1">
    <property type="nucleotide sequence ID" value="NZ_BFBR01000001.1"/>
</dbReference>
<dbReference type="Proteomes" id="UP000245086">
    <property type="component" value="Unassembled WGS sequence"/>
</dbReference>